<keyword evidence="2" id="KW-1003">Cell membrane</keyword>
<sequence length="458" mass="49996">MLSRRKSKTKLQERVMNKSTILGLMLLSLIPFVTQANDVNSSFIKDIKSAQNKLNRTETNIAKEKAALSTQLSRIENRVLKLRDQTALARRISDEKTLSLDQLQTRLKQWQQQSVYQNNLLQRFAQQSGLTLAKSDENGLADSELTHYLADLRGGLSPQWREADVAMEDGRTQAVLALDVGPVSWYVDNAAQKAGLLIKGNSSNNAESGQIEKSGLLFGDEVYQSLNQLAQSGEGSITLDPTLTRAVKLRGQQESVAQHVEKGGVWALPILAFGVFALVISLAKAVQLWRLPQIQPAISERLGNTLAMTSSEDRLRDQQHIADKVKGMQSELVEIALKVNSGTERDDKLFASLLESKHTLEYWLGAIAITAAVAPLLGLLGTVSGMIETFKLMTLFGAGDASAVSGGISEALVTTELGLIVAIPALLLHALLSRKAKTYYGQLESCAIHLSQLQPESK</sequence>
<dbReference type="EMBL" id="VKGK01000020">
    <property type="protein sequence ID" value="TRY13384.1"/>
    <property type="molecule type" value="Genomic_DNA"/>
</dbReference>
<comment type="similarity">
    <text evidence="6">Belongs to the exbB/tolQ family.</text>
</comment>
<evidence type="ECO:0000313" key="10">
    <source>
        <dbReference type="EMBL" id="TRY13384.1"/>
    </source>
</evidence>
<feature type="transmembrane region" description="Helical" evidence="8">
    <location>
        <begin position="407"/>
        <end position="432"/>
    </location>
</feature>
<dbReference type="AlphaFoldDB" id="A0A553JLN2"/>
<evidence type="ECO:0000256" key="2">
    <source>
        <dbReference type="ARBA" id="ARBA00022475"/>
    </source>
</evidence>
<keyword evidence="5 8" id="KW-0472">Membrane</keyword>
<evidence type="ECO:0000256" key="5">
    <source>
        <dbReference type="ARBA" id="ARBA00023136"/>
    </source>
</evidence>
<keyword evidence="6" id="KW-0653">Protein transport</keyword>
<feature type="transmembrane region" description="Helical" evidence="8">
    <location>
        <begin position="362"/>
        <end position="387"/>
    </location>
</feature>
<keyword evidence="4 8" id="KW-1133">Transmembrane helix</keyword>
<dbReference type="GO" id="GO:0005886">
    <property type="term" value="C:plasma membrane"/>
    <property type="evidence" value="ECO:0007669"/>
    <property type="project" value="UniProtKB-SubCell"/>
</dbReference>
<evidence type="ECO:0000313" key="11">
    <source>
        <dbReference type="Proteomes" id="UP000318126"/>
    </source>
</evidence>
<evidence type="ECO:0000256" key="3">
    <source>
        <dbReference type="ARBA" id="ARBA00022692"/>
    </source>
</evidence>
<keyword evidence="7" id="KW-0175">Coiled coil</keyword>
<evidence type="ECO:0000256" key="7">
    <source>
        <dbReference type="SAM" id="Coils"/>
    </source>
</evidence>
<protein>
    <submittedName>
        <fullName evidence="10">MotA/TolQ/ExbB proton channel family protein</fullName>
    </submittedName>
</protein>
<dbReference type="Pfam" id="PF01618">
    <property type="entry name" value="MotA_ExbB"/>
    <property type="match status" value="1"/>
</dbReference>
<keyword evidence="3 8" id="KW-0812">Transmembrane</keyword>
<evidence type="ECO:0000256" key="8">
    <source>
        <dbReference type="SAM" id="Phobius"/>
    </source>
</evidence>
<keyword evidence="11" id="KW-1185">Reference proteome</keyword>
<dbReference type="GO" id="GO:0017038">
    <property type="term" value="P:protein import"/>
    <property type="evidence" value="ECO:0007669"/>
    <property type="project" value="TreeGrafter"/>
</dbReference>
<organism evidence="10 11">
    <name type="scientific">Shewanella hanedai</name>
    <name type="common">Alteromonas hanedai</name>
    <dbReference type="NCBI Taxonomy" id="25"/>
    <lineage>
        <taxon>Bacteria</taxon>
        <taxon>Pseudomonadati</taxon>
        <taxon>Pseudomonadota</taxon>
        <taxon>Gammaproteobacteria</taxon>
        <taxon>Alteromonadales</taxon>
        <taxon>Shewanellaceae</taxon>
        <taxon>Shewanella</taxon>
    </lineage>
</organism>
<reference evidence="11" key="1">
    <citation type="submission" date="2019-07" db="EMBL/GenBank/DDBJ databases">
        <title>Shewanella sp. YLB-08 draft genomic sequence.</title>
        <authorList>
            <person name="Yu L."/>
        </authorList>
    </citation>
    <scope>NUCLEOTIDE SEQUENCE [LARGE SCALE GENOMIC DNA]</scope>
    <source>
        <strain evidence="11">JCM 20706</strain>
    </source>
</reference>
<evidence type="ECO:0000256" key="6">
    <source>
        <dbReference type="RuleBase" id="RU004057"/>
    </source>
</evidence>
<evidence type="ECO:0000256" key="1">
    <source>
        <dbReference type="ARBA" id="ARBA00004651"/>
    </source>
</evidence>
<gene>
    <name evidence="10" type="ORF">FN961_16205</name>
</gene>
<proteinExistence type="inferred from homology"/>
<feature type="transmembrane region" description="Helical" evidence="8">
    <location>
        <begin position="263"/>
        <end position="283"/>
    </location>
</feature>
<feature type="domain" description="MotA/TolQ/ExbB proton channel" evidence="9">
    <location>
        <begin position="346"/>
        <end position="444"/>
    </location>
</feature>
<accession>A0A553JLN2</accession>
<dbReference type="Proteomes" id="UP000318126">
    <property type="component" value="Unassembled WGS sequence"/>
</dbReference>
<evidence type="ECO:0000259" key="9">
    <source>
        <dbReference type="Pfam" id="PF01618"/>
    </source>
</evidence>
<dbReference type="PANTHER" id="PTHR30625:SF11">
    <property type="entry name" value="MOTA_TOLQ_EXBB PROTON CHANNEL DOMAIN-CONTAINING PROTEIN"/>
    <property type="match status" value="1"/>
</dbReference>
<dbReference type="InterPro" id="IPR050790">
    <property type="entry name" value="ExbB/TolQ_transport"/>
</dbReference>
<comment type="subcellular location">
    <subcellularLocation>
        <location evidence="1">Cell membrane</location>
        <topology evidence="1">Multi-pass membrane protein</topology>
    </subcellularLocation>
    <subcellularLocation>
        <location evidence="6">Membrane</location>
        <topology evidence="6">Multi-pass membrane protein</topology>
    </subcellularLocation>
</comment>
<keyword evidence="6" id="KW-0813">Transport</keyword>
<dbReference type="OrthoDB" id="4045at2"/>
<comment type="caution">
    <text evidence="10">The sequence shown here is derived from an EMBL/GenBank/DDBJ whole genome shotgun (WGS) entry which is preliminary data.</text>
</comment>
<name>A0A553JLN2_SHEHA</name>
<dbReference type="InterPro" id="IPR002898">
    <property type="entry name" value="MotA_ExbB_proton_chnl"/>
</dbReference>
<feature type="coiled-coil region" evidence="7">
    <location>
        <begin position="40"/>
        <end position="113"/>
    </location>
</feature>
<dbReference type="PANTHER" id="PTHR30625">
    <property type="entry name" value="PROTEIN TOLQ"/>
    <property type="match status" value="1"/>
</dbReference>
<evidence type="ECO:0000256" key="4">
    <source>
        <dbReference type="ARBA" id="ARBA00022989"/>
    </source>
</evidence>